<proteinExistence type="inferred from homology"/>
<organism evidence="6 7">
    <name type="scientific">Seiridium unicorne</name>
    <dbReference type="NCBI Taxonomy" id="138068"/>
    <lineage>
        <taxon>Eukaryota</taxon>
        <taxon>Fungi</taxon>
        <taxon>Dikarya</taxon>
        <taxon>Ascomycota</taxon>
        <taxon>Pezizomycotina</taxon>
        <taxon>Sordariomycetes</taxon>
        <taxon>Xylariomycetidae</taxon>
        <taxon>Amphisphaeriales</taxon>
        <taxon>Sporocadaceae</taxon>
        <taxon>Seiridium</taxon>
    </lineage>
</organism>
<evidence type="ECO:0000256" key="5">
    <source>
        <dbReference type="SAM" id="Phobius"/>
    </source>
</evidence>
<keyword evidence="7" id="KW-1185">Reference proteome</keyword>
<dbReference type="SUPFAM" id="SSF48264">
    <property type="entry name" value="Cytochrome P450"/>
    <property type="match status" value="1"/>
</dbReference>
<accession>A0ABR2V179</accession>
<keyword evidence="3" id="KW-0479">Metal-binding</keyword>
<feature type="transmembrane region" description="Helical" evidence="5">
    <location>
        <begin position="46"/>
        <end position="67"/>
    </location>
</feature>
<dbReference type="Pfam" id="PF00067">
    <property type="entry name" value="p450"/>
    <property type="match status" value="1"/>
</dbReference>
<evidence type="ECO:0000256" key="4">
    <source>
        <dbReference type="ARBA" id="ARBA00023004"/>
    </source>
</evidence>
<dbReference type="PANTHER" id="PTHR24305:SF166">
    <property type="entry name" value="CYTOCHROME P450 12A4, MITOCHONDRIAL-RELATED"/>
    <property type="match status" value="1"/>
</dbReference>
<evidence type="ECO:0000256" key="2">
    <source>
        <dbReference type="ARBA" id="ARBA00022617"/>
    </source>
</evidence>
<keyword evidence="5" id="KW-0472">Membrane</keyword>
<evidence type="ECO:0000256" key="1">
    <source>
        <dbReference type="ARBA" id="ARBA00010617"/>
    </source>
</evidence>
<sequence length="556" mass="62716">MGLFYQILTFPSLTLIATLESSLVIKFLGDYIQNLFPRHYDLENHLWTVVIIFLANYASGALFWGLVYPKLLSPLRNVPGPRSFISVAHRSILVTERPPGDLFLDLIKRYPGEELLNLSAFDKQVLVTKPRMLADLLVHKAYDFVKPPKISGFLRHVLGAGLIVVEGDQHKFLRKNTMPAFHFRHIKDLYPMMWKKAVLMTTTIREEVFESGPEKAKGSDVIEVSAWASRATLDIIGVAGLGREFNMLKRSSDPLLDVYEQLLEPAAEKILFSVTSFVFGIQFVRMLPWKMNNLFKHLTGRLNEICLPMMQEKKALITKSEDSHFDVLSLLVKSGNFTDMELKDQLLTFLAAGHETTSSAFTWACYLLAKNQGLQQTLREEIREALPDDSIIDESFDIAGVLESLPYLNGVMNETFRLYPTVPITMREAIRDSNLAGQPIPKGVIVVLSMWQMNRSPEVWGPAAGEFSPERWITDRKPNTNGGASSNYEFLTFLHGPRSCIGQGFAKAEMRCLLAAMVRSFSWELAMDEAKILPRGVITIKPANGLYINLRPLSQG</sequence>
<dbReference type="InterPro" id="IPR050121">
    <property type="entry name" value="Cytochrome_P450_monoxygenase"/>
</dbReference>
<dbReference type="Proteomes" id="UP001408356">
    <property type="component" value="Unassembled WGS sequence"/>
</dbReference>
<reference evidence="6 7" key="1">
    <citation type="journal article" date="2024" name="J. Plant Pathol.">
        <title>Sequence and assembly of the genome of Seiridium unicorne, isolate CBS 538.82, causal agent of cypress canker disease.</title>
        <authorList>
            <person name="Scali E."/>
            <person name="Rocca G.D."/>
            <person name="Danti R."/>
            <person name="Garbelotto M."/>
            <person name="Barberini S."/>
            <person name="Baroncelli R."/>
            <person name="Emiliani G."/>
        </authorList>
    </citation>
    <scope>NUCLEOTIDE SEQUENCE [LARGE SCALE GENOMIC DNA]</scope>
    <source>
        <strain evidence="6 7">BM-138-508</strain>
    </source>
</reference>
<evidence type="ECO:0000256" key="3">
    <source>
        <dbReference type="ARBA" id="ARBA00022723"/>
    </source>
</evidence>
<comment type="similarity">
    <text evidence="1">Belongs to the cytochrome P450 family.</text>
</comment>
<dbReference type="InterPro" id="IPR036396">
    <property type="entry name" value="Cyt_P450_sf"/>
</dbReference>
<comment type="caution">
    <text evidence="6">The sequence shown here is derived from an EMBL/GenBank/DDBJ whole genome shotgun (WGS) entry which is preliminary data.</text>
</comment>
<dbReference type="EMBL" id="JARVKF010000223">
    <property type="protein sequence ID" value="KAK9420685.1"/>
    <property type="molecule type" value="Genomic_DNA"/>
</dbReference>
<dbReference type="CDD" id="cd11069">
    <property type="entry name" value="CYP_FUM15-like"/>
    <property type="match status" value="1"/>
</dbReference>
<keyword evidence="5" id="KW-1133">Transmembrane helix</keyword>
<evidence type="ECO:0000313" key="6">
    <source>
        <dbReference type="EMBL" id="KAK9420685.1"/>
    </source>
</evidence>
<name>A0ABR2V179_9PEZI</name>
<dbReference type="InterPro" id="IPR001128">
    <property type="entry name" value="Cyt_P450"/>
</dbReference>
<dbReference type="PANTHER" id="PTHR24305">
    <property type="entry name" value="CYTOCHROME P450"/>
    <property type="match status" value="1"/>
</dbReference>
<protein>
    <submittedName>
        <fullName evidence="6">Cytochrome P450</fullName>
    </submittedName>
</protein>
<dbReference type="Gene3D" id="1.10.630.10">
    <property type="entry name" value="Cytochrome P450"/>
    <property type="match status" value="1"/>
</dbReference>
<dbReference type="PRINTS" id="PR00463">
    <property type="entry name" value="EP450I"/>
</dbReference>
<dbReference type="PRINTS" id="PR00385">
    <property type="entry name" value="P450"/>
</dbReference>
<keyword evidence="5" id="KW-0812">Transmembrane</keyword>
<evidence type="ECO:0000313" key="7">
    <source>
        <dbReference type="Proteomes" id="UP001408356"/>
    </source>
</evidence>
<dbReference type="InterPro" id="IPR002401">
    <property type="entry name" value="Cyt_P450_E_grp-I"/>
</dbReference>
<gene>
    <name evidence="6" type="ORF">SUNI508_00776</name>
</gene>
<keyword evidence="2" id="KW-0349">Heme</keyword>
<keyword evidence="4" id="KW-0408">Iron</keyword>